<dbReference type="Pfam" id="PF13564">
    <property type="entry name" value="DoxX_2"/>
    <property type="match status" value="1"/>
</dbReference>
<name>A0ABT9TMN9_PAENI</name>
<keyword evidence="2 5" id="KW-0812">Transmembrane</keyword>
<comment type="caution">
    <text evidence="6">The sequence shown here is derived from an EMBL/GenBank/DDBJ whole genome shotgun (WGS) entry which is preliminary data.</text>
</comment>
<evidence type="ECO:0000256" key="3">
    <source>
        <dbReference type="ARBA" id="ARBA00022989"/>
    </source>
</evidence>
<evidence type="ECO:0000313" key="7">
    <source>
        <dbReference type="Proteomes" id="UP001244563"/>
    </source>
</evidence>
<feature type="transmembrane region" description="Helical" evidence="5">
    <location>
        <begin position="72"/>
        <end position="93"/>
    </location>
</feature>
<keyword evidence="4 5" id="KW-0472">Membrane</keyword>
<organism evidence="6 7">
    <name type="scientific">Paenarthrobacter nicotinovorans</name>
    <name type="common">Arthrobacter nicotinovorans</name>
    <dbReference type="NCBI Taxonomy" id="29320"/>
    <lineage>
        <taxon>Bacteria</taxon>
        <taxon>Bacillati</taxon>
        <taxon>Actinomycetota</taxon>
        <taxon>Actinomycetes</taxon>
        <taxon>Micrococcales</taxon>
        <taxon>Micrococcaceae</taxon>
        <taxon>Paenarthrobacter</taxon>
    </lineage>
</organism>
<evidence type="ECO:0000256" key="4">
    <source>
        <dbReference type="ARBA" id="ARBA00023136"/>
    </source>
</evidence>
<evidence type="ECO:0000256" key="1">
    <source>
        <dbReference type="ARBA" id="ARBA00004141"/>
    </source>
</evidence>
<reference evidence="6 7" key="1">
    <citation type="submission" date="2023-07" db="EMBL/GenBank/DDBJ databases">
        <title>Sorghum-associated microbial communities from plants grown in Nebraska, USA.</title>
        <authorList>
            <person name="Schachtman D."/>
        </authorList>
    </citation>
    <scope>NUCLEOTIDE SEQUENCE [LARGE SCALE GENOMIC DNA]</scope>
    <source>
        <strain evidence="6 7">CC523</strain>
    </source>
</reference>
<evidence type="ECO:0000256" key="2">
    <source>
        <dbReference type="ARBA" id="ARBA00022692"/>
    </source>
</evidence>
<comment type="subcellular location">
    <subcellularLocation>
        <location evidence="1">Membrane</location>
        <topology evidence="1">Multi-pass membrane protein</topology>
    </subcellularLocation>
</comment>
<proteinExistence type="predicted"/>
<evidence type="ECO:0000256" key="5">
    <source>
        <dbReference type="SAM" id="Phobius"/>
    </source>
</evidence>
<accession>A0ABT9TMN9</accession>
<feature type="transmembrane region" description="Helical" evidence="5">
    <location>
        <begin position="45"/>
        <end position="66"/>
    </location>
</feature>
<sequence length="124" mass="12660">MNITLWIIASVLALAFLASGLMKISQPREKLAASGLAWTEDYNPGAVKAIGAAEVLGALGLILPALTGIATFLVPVAAAGLAIVMVGAIITHLKRGEKQAVVINIVLAALALVVAVGRFGPFSF</sequence>
<feature type="transmembrane region" description="Helical" evidence="5">
    <location>
        <begin position="100"/>
        <end position="120"/>
    </location>
</feature>
<dbReference type="RefSeq" id="WP_064722828.1">
    <property type="nucleotide sequence ID" value="NZ_BDDW01000008.1"/>
</dbReference>
<dbReference type="EMBL" id="JAUSSW010000004">
    <property type="protein sequence ID" value="MDQ0102133.1"/>
    <property type="molecule type" value="Genomic_DNA"/>
</dbReference>
<dbReference type="InterPro" id="IPR032808">
    <property type="entry name" value="DoxX"/>
</dbReference>
<evidence type="ECO:0000313" key="6">
    <source>
        <dbReference type="EMBL" id="MDQ0102133.1"/>
    </source>
</evidence>
<feature type="transmembrane region" description="Helical" evidence="5">
    <location>
        <begin position="6"/>
        <end position="24"/>
    </location>
</feature>
<keyword evidence="3 5" id="KW-1133">Transmembrane helix</keyword>
<keyword evidence="7" id="KW-1185">Reference proteome</keyword>
<dbReference type="Proteomes" id="UP001244563">
    <property type="component" value="Unassembled WGS sequence"/>
</dbReference>
<gene>
    <name evidence="6" type="ORF">J2T10_001779</name>
</gene>
<protein>
    <submittedName>
        <fullName evidence="6">Membrane protein YphA (DoxX/SURF4 family)</fullName>
    </submittedName>
</protein>